<evidence type="ECO:0000256" key="5">
    <source>
        <dbReference type="ARBA" id="ARBA00023159"/>
    </source>
</evidence>
<reference evidence="10" key="2">
    <citation type="submission" date="2017-10" db="EMBL/GenBank/DDBJ databases">
        <title>Ladona fulva Genome sequencing and assembly.</title>
        <authorList>
            <person name="Murali S."/>
            <person name="Richards S."/>
            <person name="Bandaranaike D."/>
            <person name="Bellair M."/>
            <person name="Blankenburg K."/>
            <person name="Chao H."/>
            <person name="Dinh H."/>
            <person name="Doddapaneni H."/>
            <person name="Dugan-Rocha S."/>
            <person name="Elkadiri S."/>
            <person name="Gnanaolivu R."/>
            <person name="Hernandez B."/>
            <person name="Skinner E."/>
            <person name="Javaid M."/>
            <person name="Lee S."/>
            <person name="Li M."/>
            <person name="Ming W."/>
            <person name="Munidasa M."/>
            <person name="Muniz J."/>
            <person name="Nguyen L."/>
            <person name="Hughes D."/>
            <person name="Osuji N."/>
            <person name="Pu L.-L."/>
            <person name="Puazo M."/>
            <person name="Qu C."/>
            <person name="Quiroz J."/>
            <person name="Raj R."/>
            <person name="Weissenberger G."/>
            <person name="Xin Y."/>
            <person name="Zou X."/>
            <person name="Han Y."/>
            <person name="Worley K."/>
            <person name="Muzny D."/>
            <person name="Gibbs R."/>
        </authorList>
    </citation>
    <scope>NUCLEOTIDE SEQUENCE</scope>
    <source>
        <strain evidence="10">Sampled in the wild</strain>
    </source>
</reference>
<comment type="subcellular location">
    <subcellularLocation>
        <location evidence="1">Nucleus</location>
    </subcellularLocation>
</comment>
<feature type="region of interest" description="Disordered" evidence="8">
    <location>
        <begin position="1"/>
        <end position="30"/>
    </location>
</feature>
<organism evidence="10 11">
    <name type="scientific">Ladona fulva</name>
    <name type="common">Scarce chaser dragonfly</name>
    <name type="synonym">Libellula fulva</name>
    <dbReference type="NCBI Taxonomy" id="123851"/>
    <lineage>
        <taxon>Eukaryota</taxon>
        <taxon>Metazoa</taxon>
        <taxon>Ecdysozoa</taxon>
        <taxon>Arthropoda</taxon>
        <taxon>Hexapoda</taxon>
        <taxon>Insecta</taxon>
        <taxon>Pterygota</taxon>
        <taxon>Palaeoptera</taxon>
        <taxon>Odonata</taxon>
        <taxon>Epiprocta</taxon>
        <taxon>Anisoptera</taxon>
        <taxon>Libelluloidea</taxon>
        <taxon>Libellulidae</taxon>
        <taxon>Ladona</taxon>
    </lineage>
</organism>
<evidence type="ECO:0000256" key="3">
    <source>
        <dbReference type="ARBA" id="ARBA00022491"/>
    </source>
</evidence>
<dbReference type="PANTHER" id="PTHR46007">
    <property type="entry name" value="MEDIATOR OF RNA POLYMERASE II TRANSCRIPTION SUBUNIT 12"/>
    <property type="match status" value="1"/>
</dbReference>
<feature type="region of interest" description="Disordered" evidence="8">
    <location>
        <begin position="968"/>
        <end position="1001"/>
    </location>
</feature>
<sequence length="1216" mass="132416">MMGFSYEKRPLKRPRLGPPDVYPQDPKQKEDELTTVNVKHGFSTLPQLADEFGTARNSNISASKVGAYFNAILSKKEELNTLPDTGRKRQQINPKDNFWPATARTKNAIEAWFKDLAGSKPLSSLSKKAPNFNKKEEIFTMLCEYQVPMLRAAWFIKLSSAYTVAVSEAKIKKRQLPDPSQEWTQTLIKFLKDQLQKLQEYYHSSNTNLSTGNNAPNASPSAPPNLPASTFGVSTGPGEEHGPARRQWQYCVQLAGHLYEEGLLEQQEFLQWILDLLDKVRTPDDGILRLILPLALQYLDEFVRSELLARKLAHGCARKLARLCAEHPLTSSTSSSNSSRGNNGNENHRSNGSHSCAVSRPNSFSASLNEYLNCPLHREIILSISAIIQAITIDCPTALVWNCVGEGRGPSLLDASPLDHLPCPPSMLPLPQRSQSSRIRMQISLAEEGIRQRSRAAEGRWSCDRWQQSTAGITTAKVLSALDALDRHCFDRVDANNSLDTLYNKIFSPIGTRENPGDYRPPAADEAVVRTLCEWAVSTRRSGEHRAIAVASLLERRQADLLAAGEEPSGGEGGVQGSGAGGEEADSASSGLSPGLPSFQPLLMNFLDDDAPVLDENPSPQNRAMFANLVHLFYELIRHDVFSHDAYMCTLISRGDRLSGVGVTPGPPTVAPSRPRARRHPSGSGRHPGTPAGDQEEDHPVGTPLFPPVDIVPTKTEDHARNMDYDDSKIDDDLDKLLQHIKEEQQNSMDAPDSPKDEPPQAPIPAATPMEENGIPGSEPARQSRHLLYTTHFPLPQDDTFSNHDSNQRHVLLYGVGRERDEARHIVKKMTKEISKLFGKKFSIDVAEGSSNYLPVQEHVAFLFDLMELSLNIYGLIDFCIQILKELPEVEAQLVAKGSPLARSYTTSLCLYVVGVLRRYHCCLLFLPSQSNYVCNAQFMAEALNGTGRGGSSLGGCIGGTTPLGGSATPTGAGGGGGATPTSSGGQGSTPNSVSGSTPLPGRRIEAQWVRQLSESAANRYSFVCNTVVAVCSEMDIDRVNELAVLAAELTASCNALSSEWLGVLTALCCSSNHRSFFIDVQAQVDIQDLSIHNSLAVFTSILIARHCFSLEDFVVHVALPSLVRAGNEGRGDADSEAEAGARLACHLLLRLFGTPLHGGPFSNSQALGTSPVPSHINEGYGIKLSCDRHLLAAALKNIRVGAVLAVLKARKADQN</sequence>
<evidence type="ECO:0000256" key="4">
    <source>
        <dbReference type="ARBA" id="ARBA00023015"/>
    </source>
</evidence>
<feature type="region of interest" description="Disordered" evidence="8">
    <location>
        <begin position="657"/>
        <end position="729"/>
    </location>
</feature>
<comment type="similarity">
    <text evidence="2">Belongs to the Mediator complex subunit 12 family.</text>
</comment>
<name>A0A8K0JSN0_LADFU</name>
<feature type="domain" description="Mediator complex subunit Med12" evidence="9">
    <location>
        <begin position="97"/>
        <end position="157"/>
    </location>
</feature>
<keyword evidence="5" id="KW-0010">Activator</keyword>
<protein>
    <recommendedName>
        <fullName evidence="9">Mediator complex subunit Med12 domain-containing protein</fullName>
    </recommendedName>
</protein>
<dbReference type="Proteomes" id="UP000792457">
    <property type="component" value="Unassembled WGS sequence"/>
</dbReference>
<proteinExistence type="inferred from homology"/>
<accession>A0A8K0JSN0</accession>
<evidence type="ECO:0000256" key="8">
    <source>
        <dbReference type="SAM" id="MobiDB-lite"/>
    </source>
</evidence>
<evidence type="ECO:0000256" key="6">
    <source>
        <dbReference type="ARBA" id="ARBA00023163"/>
    </source>
</evidence>
<dbReference type="InterPro" id="IPR019035">
    <property type="entry name" value="Mediator_Med12"/>
</dbReference>
<gene>
    <name evidence="10" type="ORF">J437_LFUL007806</name>
</gene>
<dbReference type="Pfam" id="PF09497">
    <property type="entry name" value="Med12"/>
    <property type="match status" value="1"/>
</dbReference>
<keyword evidence="6" id="KW-0804">Transcription</keyword>
<keyword evidence="7" id="KW-0539">Nucleus</keyword>
<dbReference type="AlphaFoldDB" id="A0A8K0JSN0"/>
<reference evidence="10" key="1">
    <citation type="submission" date="2013-04" db="EMBL/GenBank/DDBJ databases">
        <authorList>
            <person name="Qu J."/>
            <person name="Murali S.C."/>
            <person name="Bandaranaike D."/>
            <person name="Bellair M."/>
            <person name="Blankenburg K."/>
            <person name="Chao H."/>
            <person name="Dinh H."/>
            <person name="Doddapaneni H."/>
            <person name="Downs B."/>
            <person name="Dugan-Rocha S."/>
            <person name="Elkadiri S."/>
            <person name="Gnanaolivu R.D."/>
            <person name="Hernandez B."/>
            <person name="Javaid M."/>
            <person name="Jayaseelan J.C."/>
            <person name="Lee S."/>
            <person name="Li M."/>
            <person name="Ming W."/>
            <person name="Munidasa M."/>
            <person name="Muniz J."/>
            <person name="Nguyen L."/>
            <person name="Ongeri F."/>
            <person name="Osuji N."/>
            <person name="Pu L.-L."/>
            <person name="Puazo M."/>
            <person name="Qu C."/>
            <person name="Quiroz J."/>
            <person name="Raj R."/>
            <person name="Weissenberger G."/>
            <person name="Xin Y."/>
            <person name="Zou X."/>
            <person name="Han Y."/>
            <person name="Richards S."/>
            <person name="Worley K."/>
            <person name="Muzny D."/>
            <person name="Gibbs R."/>
        </authorList>
    </citation>
    <scope>NUCLEOTIDE SEQUENCE</scope>
    <source>
        <strain evidence="10">Sampled in the wild</strain>
    </source>
</reference>
<dbReference type="GO" id="GO:0003713">
    <property type="term" value="F:transcription coactivator activity"/>
    <property type="evidence" value="ECO:0007669"/>
    <property type="project" value="TreeGrafter"/>
</dbReference>
<keyword evidence="3" id="KW-0678">Repressor</keyword>
<dbReference type="EMBL" id="KZ308118">
    <property type="protein sequence ID" value="KAG8221965.1"/>
    <property type="molecule type" value="Genomic_DNA"/>
</dbReference>
<feature type="compositionally biased region" description="Gly residues" evidence="8">
    <location>
        <begin position="568"/>
        <end position="582"/>
    </location>
</feature>
<dbReference type="GO" id="GO:0045944">
    <property type="term" value="P:positive regulation of transcription by RNA polymerase II"/>
    <property type="evidence" value="ECO:0007669"/>
    <property type="project" value="TreeGrafter"/>
</dbReference>
<evidence type="ECO:0000313" key="11">
    <source>
        <dbReference type="Proteomes" id="UP000792457"/>
    </source>
</evidence>
<evidence type="ECO:0000256" key="7">
    <source>
        <dbReference type="ARBA" id="ARBA00023242"/>
    </source>
</evidence>
<comment type="caution">
    <text evidence="10">The sequence shown here is derived from an EMBL/GenBank/DDBJ whole genome shotgun (WGS) entry which is preliminary data.</text>
</comment>
<feature type="compositionally biased region" description="Basic and acidic residues" evidence="8">
    <location>
        <begin position="715"/>
        <end position="728"/>
    </location>
</feature>
<dbReference type="InterPro" id="IPR021990">
    <property type="entry name" value="Mediator_Med12_LCEWAV"/>
</dbReference>
<dbReference type="InterPro" id="IPR051647">
    <property type="entry name" value="Mediator_comp_sub12"/>
</dbReference>
<dbReference type="SMART" id="SM01281">
    <property type="entry name" value="Med12"/>
    <property type="match status" value="1"/>
</dbReference>
<feature type="region of interest" description="Disordered" evidence="8">
    <location>
        <begin position="745"/>
        <end position="781"/>
    </location>
</feature>
<dbReference type="GO" id="GO:0016592">
    <property type="term" value="C:mediator complex"/>
    <property type="evidence" value="ECO:0007669"/>
    <property type="project" value="InterPro"/>
</dbReference>
<dbReference type="PANTHER" id="PTHR46007:SF11">
    <property type="entry name" value="MEDIATOR OF RNA POLYMERASE II TRANSCRIPTION SUBUNIT 12"/>
    <property type="match status" value="1"/>
</dbReference>
<evidence type="ECO:0000259" key="9">
    <source>
        <dbReference type="SMART" id="SM01281"/>
    </source>
</evidence>
<keyword evidence="4" id="KW-0805">Transcription regulation</keyword>
<dbReference type="OrthoDB" id="20828at2759"/>
<evidence type="ECO:0000256" key="1">
    <source>
        <dbReference type="ARBA" id="ARBA00004123"/>
    </source>
</evidence>
<feature type="compositionally biased region" description="Low complexity" evidence="8">
    <location>
        <begin position="330"/>
        <end position="355"/>
    </location>
</feature>
<feature type="region of interest" description="Disordered" evidence="8">
    <location>
        <begin position="206"/>
        <end position="240"/>
    </location>
</feature>
<evidence type="ECO:0000313" key="10">
    <source>
        <dbReference type="EMBL" id="KAG8221965.1"/>
    </source>
</evidence>
<keyword evidence="11" id="KW-1185">Reference proteome</keyword>
<dbReference type="Pfam" id="PF12145">
    <property type="entry name" value="Med12-LCEWAV"/>
    <property type="match status" value="1"/>
</dbReference>
<feature type="region of interest" description="Disordered" evidence="8">
    <location>
        <begin position="563"/>
        <end position="594"/>
    </location>
</feature>
<feature type="region of interest" description="Disordered" evidence="8">
    <location>
        <begin position="329"/>
        <end position="356"/>
    </location>
</feature>
<evidence type="ECO:0000256" key="2">
    <source>
        <dbReference type="ARBA" id="ARBA00010289"/>
    </source>
</evidence>